<keyword evidence="6 8" id="KW-0067">ATP-binding</keyword>
<dbReference type="InterPro" id="IPR006334">
    <property type="entry name" value="Glut_cys_ligase"/>
</dbReference>
<dbReference type="InterPro" id="IPR014746">
    <property type="entry name" value="Gln_synth/guanido_kin_cat_dom"/>
</dbReference>
<reference evidence="11 12" key="1">
    <citation type="submission" date="2019-07" db="EMBL/GenBank/DDBJ databases">
        <title>The pathways for chlorine oxyanion respiration interact through the shared metabolite chlorate.</title>
        <authorList>
            <person name="Barnum T.P."/>
            <person name="Cheng Y."/>
            <person name="Hill K.A."/>
            <person name="Lucas L.N."/>
            <person name="Carlson H.K."/>
            <person name="Coates J.D."/>
        </authorList>
    </citation>
    <scope>NUCLEOTIDE SEQUENCE [LARGE SCALE GENOMIC DNA]</scope>
    <source>
        <strain evidence="11">BK-3</strain>
    </source>
</reference>
<comment type="similarity">
    <text evidence="2 8">Belongs to the glutamate--cysteine ligase type 1 family. Type 1 subfamily.</text>
</comment>
<dbReference type="AlphaFoldDB" id="A0A558CJG2"/>
<protein>
    <recommendedName>
        <fullName evidence="8">Glutamate--cysteine ligase</fullName>
        <ecNumber evidence="8">6.3.2.2</ecNumber>
    </recommendedName>
    <alternativeName>
        <fullName evidence="8">Gamma-ECS</fullName>
        <shortName evidence="8">GCS</shortName>
    </alternativeName>
    <alternativeName>
        <fullName evidence="8">Gamma-glutamylcysteine synthetase</fullName>
    </alternativeName>
</protein>
<dbReference type="Pfam" id="PF04262">
    <property type="entry name" value="Glu_cys_ligase"/>
    <property type="match status" value="1"/>
</dbReference>
<evidence type="ECO:0000256" key="6">
    <source>
        <dbReference type="ARBA" id="ARBA00022840"/>
    </source>
</evidence>
<keyword evidence="3 8" id="KW-0436">Ligase</keyword>
<dbReference type="EC" id="6.3.2.2" evidence="8"/>
<comment type="caution">
    <text evidence="11">The sequence shown here is derived from an EMBL/GenBank/DDBJ whole genome shotgun (WGS) entry which is preliminary data.</text>
</comment>
<dbReference type="PANTHER" id="PTHR38761">
    <property type="entry name" value="GLUTAMATE--CYSTEINE LIGASE"/>
    <property type="match status" value="1"/>
</dbReference>
<name>A0A558CJG2_9GAMM</name>
<gene>
    <name evidence="8" type="primary">gshA</name>
    <name evidence="11" type="ORF">FHK82_17410</name>
</gene>
<dbReference type="NCBIfam" id="TIGR01434">
    <property type="entry name" value="glu_cys_ligase"/>
    <property type="match status" value="1"/>
</dbReference>
<evidence type="ECO:0000256" key="5">
    <source>
        <dbReference type="ARBA" id="ARBA00022741"/>
    </source>
</evidence>
<comment type="catalytic activity">
    <reaction evidence="7 8 9">
        <text>L-cysteine + L-glutamate + ATP = gamma-L-glutamyl-L-cysteine + ADP + phosphate + H(+)</text>
        <dbReference type="Rhea" id="RHEA:13285"/>
        <dbReference type="ChEBI" id="CHEBI:15378"/>
        <dbReference type="ChEBI" id="CHEBI:29985"/>
        <dbReference type="ChEBI" id="CHEBI:30616"/>
        <dbReference type="ChEBI" id="CHEBI:35235"/>
        <dbReference type="ChEBI" id="CHEBI:43474"/>
        <dbReference type="ChEBI" id="CHEBI:58173"/>
        <dbReference type="ChEBI" id="CHEBI:456216"/>
        <dbReference type="EC" id="6.3.2.2"/>
    </reaction>
</comment>
<dbReference type="GO" id="GO:0004357">
    <property type="term" value="F:glutamate-cysteine ligase activity"/>
    <property type="evidence" value="ECO:0007669"/>
    <property type="project" value="UniProtKB-UniRule"/>
</dbReference>
<organism evidence="11 12">
    <name type="scientific">Sedimenticola thiotaurini</name>
    <dbReference type="NCBI Taxonomy" id="1543721"/>
    <lineage>
        <taxon>Bacteria</taxon>
        <taxon>Pseudomonadati</taxon>
        <taxon>Pseudomonadota</taxon>
        <taxon>Gammaproteobacteria</taxon>
        <taxon>Chromatiales</taxon>
        <taxon>Sedimenticolaceae</taxon>
        <taxon>Sedimenticola</taxon>
    </lineage>
</organism>
<dbReference type="Gene3D" id="3.30.590.20">
    <property type="match status" value="1"/>
</dbReference>
<dbReference type="GO" id="GO:0005829">
    <property type="term" value="C:cytosol"/>
    <property type="evidence" value="ECO:0007669"/>
    <property type="project" value="TreeGrafter"/>
</dbReference>
<evidence type="ECO:0000256" key="4">
    <source>
        <dbReference type="ARBA" id="ARBA00022684"/>
    </source>
</evidence>
<dbReference type="PANTHER" id="PTHR38761:SF1">
    <property type="entry name" value="GLUTAMATE--CYSTEINE LIGASE"/>
    <property type="match status" value="1"/>
</dbReference>
<accession>A0A558CJG2</accession>
<keyword evidence="5 8" id="KW-0547">Nucleotide-binding</keyword>
<evidence type="ECO:0000256" key="8">
    <source>
        <dbReference type="HAMAP-Rule" id="MF_00578"/>
    </source>
</evidence>
<evidence type="ECO:0000313" key="11">
    <source>
        <dbReference type="EMBL" id="TVT48906.1"/>
    </source>
</evidence>
<evidence type="ECO:0000256" key="7">
    <source>
        <dbReference type="ARBA" id="ARBA00048819"/>
    </source>
</evidence>
<feature type="domain" description="Glutamate--cysteine ligase" evidence="10">
    <location>
        <begin position="12"/>
        <end position="372"/>
    </location>
</feature>
<keyword evidence="4 8" id="KW-0317">Glutathione biosynthesis</keyword>
<dbReference type="STRING" id="1543721.AAY24_00630"/>
<dbReference type="UniPathway" id="UPA00142">
    <property type="reaction ID" value="UER00209"/>
</dbReference>
<dbReference type="EMBL" id="VMRY01000126">
    <property type="protein sequence ID" value="TVT48906.1"/>
    <property type="molecule type" value="Genomic_DNA"/>
</dbReference>
<dbReference type="HAMAP" id="MF_00578">
    <property type="entry name" value="Glu_cys_ligase"/>
    <property type="match status" value="1"/>
</dbReference>
<evidence type="ECO:0000256" key="2">
    <source>
        <dbReference type="ARBA" id="ARBA00008772"/>
    </source>
</evidence>
<dbReference type="SUPFAM" id="SSF55931">
    <property type="entry name" value="Glutamine synthetase/guanido kinase"/>
    <property type="match status" value="1"/>
</dbReference>
<evidence type="ECO:0000313" key="12">
    <source>
        <dbReference type="Proteomes" id="UP000317355"/>
    </source>
</evidence>
<dbReference type="Proteomes" id="UP000317355">
    <property type="component" value="Unassembled WGS sequence"/>
</dbReference>
<evidence type="ECO:0000259" key="10">
    <source>
        <dbReference type="Pfam" id="PF04262"/>
    </source>
</evidence>
<dbReference type="GO" id="GO:0005524">
    <property type="term" value="F:ATP binding"/>
    <property type="evidence" value="ECO:0007669"/>
    <property type="project" value="UniProtKB-KW"/>
</dbReference>
<sequence>MRQLPDEIGQYLSTGGAVGLEKECLRVSEYGSISQLPHPTALGSALTNSYITTDYSEALAELITPPCHRVDEALAFLSDTQKFVYDHLDKEYLWATSMPCVLDGGDNIPIADYGTSNPGIMKKVYRRGLGHRYGRTMQVIAGVHFNFSFDDAFWPLFRELQSSNKSLRDFTDDAYLSLIRNLQRFGWLIPYLFGASPAVCKSFLGNKSTDLEQFDQYTYYEPYATSLRMGDIGYTNSKEKGVGIKANYNNLQSYIESLTHAIETPSPMWEKIGVNVNGRYEQLNTNILQIENEYYTTVRPKQVLKGMEKPTVALRRRGVRYIELRSLDVNAFHPLGVSEEQLYFLRAFMVFALLMESPPINIQERREIDQNIGGAAHRGRDPELYLARQGRDIRLRDWARELLQAMQPVCDLLDKWDTTKPYTATLRQQMACVEDPELTPSARMLREMREHGEGFFLFAKRKSLQHRDFFSSLAPNAQIYRLLLDEAESSIERQRQLEQADKQTFAEFLANYFAQV</sequence>
<dbReference type="GO" id="GO:0046872">
    <property type="term" value="F:metal ion binding"/>
    <property type="evidence" value="ECO:0007669"/>
    <property type="project" value="TreeGrafter"/>
</dbReference>
<comment type="pathway">
    <text evidence="1 8 9">Sulfur metabolism; glutathione biosynthesis; glutathione from L-cysteine and L-glutamate: step 1/2.</text>
</comment>
<evidence type="ECO:0000256" key="9">
    <source>
        <dbReference type="RuleBase" id="RU004391"/>
    </source>
</evidence>
<evidence type="ECO:0000256" key="1">
    <source>
        <dbReference type="ARBA" id="ARBA00005006"/>
    </source>
</evidence>
<dbReference type="GO" id="GO:0006750">
    <property type="term" value="P:glutathione biosynthetic process"/>
    <property type="evidence" value="ECO:0007669"/>
    <property type="project" value="UniProtKB-UniRule"/>
</dbReference>
<evidence type="ECO:0000256" key="3">
    <source>
        <dbReference type="ARBA" id="ARBA00022598"/>
    </source>
</evidence>
<proteinExistence type="inferred from homology"/>
<dbReference type="InterPro" id="IPR007370">
    <property type="entry name" value="Glu_cys_ligase"/>
</dbReference>